<protein>
    <submittedName>
        <fullName evidence="1">Uncharacterized protein</fullName>
    </submittedName>
</protein>
<dbReference type="EMBL" id="RZNY01000008">
    <property type="protein sequence ID" value="RUT46563.1"/>
    <property type="molecule type" value="Genomic_DNA"/>
</dbReference>
<name>A0A3S1C9E7_9BACL</name>
<keyword evidence="2" id="KW-1185">Reference proteome</keyword>
<accession>A0A3S1C9E7</accession>
<sequence length="125" mass="14892">MGIVIKQSLNDENGLKPFQIRANRRIGSWDVLYVSVESKELDESINCLQASMVDKYEDCWYNHLFKDEELIVIYQDKYFKVSIDHKSWDEVIQYGLNNGIPMEQLDFNPRTMKETDEFFNLKRND</sequence>
<organism evidence="1 2">
    <name type="scientific">Paenibacillus anaericanus</name>
    <dbReference type="NCBI Taxonomy" id="170367"/>
    <lineage>
        <taxon>Bacteria</taxon>
        <taxon>Bacillati</taxon>
        <taxon>Bacillota</taxon>
        <taxon>Bacilli</taxon>
        <taxon>Bacillales</taxon>
        <taxon>Paenibacillaceae</taxon>
        <taxon>Paenibacillus</taxon>
    </lineage>
</organism>
<reference evidence="1 2" key="1">
    <citation type="submission" date="2018-12" db="EMBL/GenBank/DDBJ databases">
        <authorList>
            <person name="Sun L."/>
            <person name="Chen Z."/>
        </authorList>
    </citation>
    <scope>NUCLEOTIDE SEQUENCE [LARGE SCALE GENOMIC DNA]</scope>
    <source>
        <strain evidence="1 2">DSM 15890</strain>
    </source>
</reference>
<evidence type="ECO:0000313" key="2">
    <source>
        <dbReference type="Proteomes" id="UP000279446"/>
    </source>
</evidence>
<dbReference type="AlphaFoldDB" id="A0A3S1C9E7"/>
<dbReference type="Proteomes" id="UP000279446">
    <property type="component" value="Unassembled WGS sequence"/>
</dbReference>
<gene>
    <name evidence="1" type="ORF">EJP82_11995</name>
</gene>
<evidence type="ECO:0000313" key="1">
    <source>
        <dbReference type="EMBL" id="RUT46563.1"/>
    </source>
</evidence>
<comment type="caution">
    <text evidence="1">The sequence shown here is derived from an EMBL/GenBank/DDBJ whole genome shotgun (WGS) entry which is preliminary data.</text>
</comment>
<proteinExistence type="predicted"/>